<comment type="pathway">
    <text evidence="2">Organic acid metabolism; glycolate biosynthesis; glycolate from 2-phosphoglycolate: step 1/1.</text>
</comment>
<dbReference type="Pfam" id="PF00702">
    <property type="entry name" value="Hydrolase"/>
    <property type="match status" value="1"/>
</dbReference>
<dbReference type="PANTHER" id="PTHR43434:SF1">
    <property type="entry name" value="PHOSPHOGLYCOLATE PHOSPHATASE"/>
    <property type="match status" value="1"/>
</dbReference>
<dbReference type="InterPro" id="IPR036412">
    <property type="entry name" value="HAD-like_sf"/>
</dbReference>
<evidence type="ECO:0000256" key="4">
    <source>
        <dbReference type="ARBA" id="ARBA00013078"/>
    </source>
</evidence>
<evidence type="ECO:0000256" key="3">
    <source>
        <dbReference type="ARBA" id="ARBA00006171"/>
    </source>
</evidence>
<dbReference type="InterPro" id="IPR023214">
    <property type="entry name" value="HAD_sf"/>
</dbReference>
<gene>
    <name evidence="5" type="ORF">DB31_5800</name>
</gene>
<evidence type="ECO:0000256" key="1">
    <source>
        <dbReference type="ARBA" id="ARBA00000830"/>
    </source>
</evidence>
<dbReference type="PANTHER" id="PTHR43434">
    <property type="entry name" value="PHOSPHOGLYCOLATE PHOSPHATASE"/>
    <property type="match status" value="1"/>
</dbReference>
<evidence type="ECO:0000313" key="5">
    <source>
        <dbReference type="EMBL" id="KFE70758.1"/>
    </source>
</evidence>
<name>A0A085WSU5_9BACT</name>
<accession>A0A085WSU5</accession>
<dbReference type="CDD" id="cd01427">
    <property type="entry name" value="HAD_like"/>
    <property type="match status" value="1"/>
</dbReference>
<dbReference type="STRING" id="394096.DB31_5800"/>
<dbReference type="OrthoDB" id="368044at2"/>
<protein>
    <recommendedName>
        <fullName evidence="4">phosphoglycolate phosphatase</fullName>
        <ecNumber evidence="4">3.1.3.18</ecNumber>
    </recommendedName>
</protein>
<evidence type="ECO:0000313" key="6">
    <source>
        <dbReference type="Proteomes" id="UP000028725"/>
    </source>
</evidence>
<evidence type="ECO:0000256" key="2">
    <source>
        <dbReference type="ARBA" id="ARBA00004818"/>
    </source>
</evidence>
<dbReference type="Gene3D" id="3.40.50.1000">
    <property type="entry name" value="HAD superfamily/HAD-like"/>
    <property type="match status" value="1"/>
</dbReference>
<dbReference type="SUPFAM" id="SSF56784">
    <property type="entry name" value="HAD-like"/>
    <property type="match status" value="1"/>
</dbReference>
<dbReference type="InterPro" id="IPR050155">
    <property type="entry name" value="HAD-like_hydrolase_sf"/>
</dbReference>
<proteinExistence type="inferred from homology"/>
<comment type="similarity">
    <text evidence="3">Belongs to the HAD-like hydrolase superfamily. CbbY/CbbZ/Gph/YieH family.</text>
</comment>
<dbReference type="GO" id="GO:0006281">
    <property type="term" value="P:DNA repair"/>
    <property type="evidence" value="ECO:0007669"/>
    <property type="project" value="TreeGrafter"/>
</dbReference>
<dbReference type="EMBL" id="JMCB01000003">
    <property type="protein sequence ID" value="KFE70758.1"/>
    <property type="molecule type" value="Genomic_DNA"/>
</dbReference>
<keyword evidence="6" id="KW-1185">Reference proteome</keyword>
<comment type="catalytic activity">
    <reaction evidence="1">
        <text>2-phosphoglycolate + H2O = glycolate + phosphate</text>
        <dbReference type="Rhea" id="RHEA:14369"/>
        <dbReference type="ChEBI" id="CHEBI:15377"/>
        <dbReference type="ChEBI" id="CHEBI:29805"/>
        <dbReference type="ChEBI" id="CHEBI:43474"/>
        <dbReference type="ChEBI" id="CHEBI:58033"/>
        <dbReference type="EC" id="3.1.3.18"/>
    </reaction>
</comment>
<comment type="caution">
    <text evidence="5">The sequence shown here is derived from an EMBL/GenBank/DDBJ whole genome shotgun (WGS) entry which is preliminary data.</text>
</comment>
<dbReference type="GO" id="GO:0005829">
    <property type="term" value="C:cytosol"/>
    <property type="evidence" value="ECO:0007669"/>
    <property type="project" value="TreeGrafter"/>
</dbReference>
<dbReference type="Proteomes" id="UP000028725">
    <property type="component" value="Unassembled WGS sequence"/>
</dbReference>
<dbReference type="RefSeq" id="WP_044186007.1">
    <property type="nucleotide sequence ID" value="NZ_JMCB01000003.1"/>
</dbReference>
<organism evidence="5 6">
    <name type="scientific">Hyalangium minutum</name>
    <dbReference type="NCBI Taxonomy" id="394096"/>
    <lineage>
        <taxon>Bacteria</taxon>
        <taxon>Pseudomonadati</taxon>
        <taxon>Myxococcota</taxon>
        <taxon>Myxococcia</taxon>
        <taxon>Myxococcales</taxon>
        <taxon>Cystobacterineae</taxon>
        <taxon>Archangiaceae</taxon>
        <taxon>Hyalangium</taxon>
    </lineage>
</organism>
<sequence length="249" mass="28294">MRPKKVLALDFDGLLVDGLNECVLVSWNAHYSKSLEHFSDEGLAQIPSSFIERFKNHRSFTKHLGHFFMPFQSDAGFFESQAEFDAAYGALDPRQVERFVGRVTEYRGAARQAFRARWLAYHQFYPGLEYMLRTSLLPVCIVTAKDSGSVQELLQHAGLRLPDERIHGECRDKVRVLRAISESFAVSPDDVWFFDDNVLNAKDALGAGFRAHWAVWGYHAPEHFAIAEAAGLPAVELEDLIVLPRQLQR</sequence>
<dbReference type="AlphaFoldDB" id="A0A085WSU5"/>
<keyword evidence="5" id="KW-0378">Hydrolase</keyword>
<dbReference type="GO" id="GO:0008967">
    <property type="term" value="F:phosphoglycolate phosphatase activity"/>
    <property type="evidence" value="ECO:0007669"/>
    <property type="project" value="UniProtKB-EC"/>
</dbReference>
<reference evidence="5 6" key="1">
    <citation type="submission" date="2014-04" db="EMBL/GenBank/DDBJ databases">
        <title>Genome assembly of Hyalangium minutum DSM 14724.</title>
        <authorList>
            <person name="Sharma G."/>
            <person name="Subramanian S."/>
        </authorList>
    </citation>
    <scope>NUCLEOTIDE SEQUENCE [LARGE SCALE GENOMIC DNA]</scope>
    <source>
        <strain evidence="5 6">DSM 14724</strain>
    </source>
</reference>
<dbReference type="EC" id="3.1.3.18" evidence="4"/>